<accession>A0AAF3EGZ1</accession>
<feature type="coiled-coil region" evidence="1">
    <location>
        <begin position="149"/>
        <end position="197"/>
    </location>
</feature>
<evidence type="ECO:0000256" key="2">
    <source>
        <dbReference type="SAM" id="MobiDB-lite"/>
    </source>
</evidence>
<feature type="region of interest" description="Disordered" evidence="2">
    <location>
        <begin position="1"/>
        <end position="23"/>
    </location>
</feature>
<dbReference type="WBParaSite" id="MBELARI_LOCUS13228">
    <property type="protein sequence ID" value="MBELARI_LOCUS13228"/>
    <property type="gene ID" value="MBELARI_LOCUS13228"/>
</dbReference>
<keyword evidence="3" id="KW-1185">Reference proteome</keyword>
<evidence type="ECO:0000313" key="3">
    <source>
        <dbReference type="Proteomes" id="UP000887575"/>
    </source>
</evidence>
<dbReference type="AlphaFoldDB" id="A0AAF3EGZ1"/>
<sequence>MPSRRRVKPEKETIEDDENEYNLHDEFEGDQVKEGIHEDLLKLINEAQVNGYGDGEESGLLVDSPDSMPGTSNSQNGLNYDAPFFSPDDLPVNFFNSTTLPPPPSYSATTYLNKFHQNDFSLVKMGPLRQVMWNTSDLRSLRLATFAIVSALQDKIDVLEFENEELRKRQRLSDERVADVEKEVDEIRSLLDMKKRKKPKMAEKAQTQASAANVDAVLDQWDLILNPLPKPVKDCWIFAQDPLRPINLAFCARKAIPSIMPTTFTNATTLKHQIKAFSKMAAKMLVPSDVHRVTCDSRERDQQSIVLSDQFLDHFGDFSAKFFRPKKAVYAKDESVLAKRLRDSFVLNIRETRRNRIGGWGYSDEEYQTEIDRNKLHFGEDVFPDEINNPYFVL</sequence>
<name>A0AAF3EGZ1_9BILA</name>
<organism evidence="3 4">
    <name type="scientific">Mesorhabditis belari</name>
    <dbReference type="NCBI Taxonomy" id="2138241"/>
    <lineage>
        <taxon>Eukaryota</taxon>
        <taxon>Metazoa</taxon>
        <taxon>Ecdysozoa</taxon>
        <taxon>Nematoda</taxon>
        <taxon>Chromadorea</taxon>
        <taxon>Rhabditida</taxon>
        <taxon>Rhabditina</taxon>
        <taxon>Rhabditomorpha</taxon>
        <taxon>Rhabditoidea</taxon>
        <taxon>Rhabditidae</taxon>
        <taxon>Mesorhabditinae</taxon>
        <taxon>Mesorhabditis</taxon>
    </lineage>
</organism>
<evidence type="ECO:0000256" key="1">
    <source>
        <dbReference type="SAM" id="Coils"/>
    </source>
</evidence>
<reference evidence="4" key="1">
    <citation type="submission" date="2024-02" db="UniProtKB">
        <authorList>
            <consortium name="WormBaseParasite"/>
        </authorList>
    </citation>
    <scope>IDENTIFICATION</scope>
</reference>
<proteinExistence type="predicted"/>
<evidence type="ECO:0000313" key="4">
    <source>
        <dbReference type="WBParaSite" id="MBELARI_LOCUS13228"/>
    </source>
</evidence>
<keyword evidence="1" id="KW-0175">Coiled coil</keyword>
<protein>
    <submittedName>
        <fullName evidence="4">Uncharacterized protein</fullName>
    </submittedName>
</protein>
<dbReference type="Proteomes" id="UP000887575">
    <property type="component" value="Unassembled WGS sequence"/>
</dbReference>